<dbReference type="Gene3D" id="3.20.100.10">
    <property type="entry name" value="mRNA triphosphatase Cet1-like"/>
    <property type="match status" value="1"/>
</dbReference>
<keyword evidence="6 8" id="KW-0539">Nucleus</keyword>
<feature type="compositionally biased region" description="Low complexity" evidence="9">
    <location>
        <begin position="298"/>
        <end position="321"/>
    </location>
</feature>
<comment type="subcellular location">
    <subcellularLocation>
        <location evidence="2 8">Nucleus</location>
    </subcellularLocation>
</comment>
<comment type="function">
    <text evidence="8">First step of mRNA capping. Converts the 5'-triphosphate end of a nascent mRNA chain into a diphosphate end.</text>
</comment>
<gene>
    <name evidence="11" type="primary">CET1</name>
    <name evidence="11" type="ORF">LTR09_010116</name>
</gene>
<evidence type="ECO:0000256" key="9">
    <source>
        <dbReference type="SAM" id="MobiDB-lite"/>
    </source>
</evidence>
<feature type="compositionally biased region" description="Polar residues" evidence="9">
    <location>
        <begin position="28"/>
        <end position="52"/>
    </location>
</feature>
<comment type="caution">
    <text evidence="11">The sequence shown here is derived from an EMBL/GenBank/DDBJ whole genome shotgun (WGS) entry which is preliminary data.</text>
</comment>
<proteinExistence type="inferred from homology"/>
<feature type="domain" description="mRNA triphosphatase Cet1-like" evidence="10">
    <location>
        <begin position="504"/>
        <end position="751"/>
    </location>
</feature>
<feature type="region of interest" description="Disordered" evidence="9">
    <location>
        <begin position="243"/>
        <end position="474"/>
    </location>
</feature>
<comment type="similarity">
    <text evidence="3 8">Belongs to the fungal TPase family.</text>
</comment>
<dbReference type="PANTHER" id="PTHR28118">
    <property type="entry name" value="POLYNUCLEOTIDE 5'-TRIPHOSPHATASE-RELATED"/>
    <property type="match status" value="1"/>
</dbReference>
<keyword evidence="4 8" id="KW-0507">mRNA processing</keyword>
<dbReference type="InterPro" id="IPR033469">
    <property type="entry name" value="CYTH-like_dom_sf"/>
</dbReference>
<feature type="compositionally biased region" description="Polar residues" evidence="9">
    <location>
        <begin position="245"/>
        <end position="266"/>
    </location>
</feature>
<name>A0AAJ0G5U2_9PEZI</name>
<feature type="region of interest" description="Disordered" evidence="9">
    <location>
        <begin position="1"/>
        <end position="230"/>
    </location>
</feature>
<dbReference type="CDD" id="cd07470">
    <property type="entry name" value="CYTH-like_mRNA_RTPase"/>
    <property type="match status" value="1"/>
</dbReference>
<dbReference type="InterPro" id="IPR037009">
    <property type="entry name" value="mRNA_triPase_Cet1_sf"/>
</dbReference>
<organism evidence="11 12">
    <name type="scientific">Extremus antarcticus</name>
    <dbReference type="NCBI Taxonomy" id="702011"/>
    <lineage>
        <taxon>Eukaryota</taxon>
        <taxon>Fungi</taxon>
        <taxon>Dikarya</taxon>
        <taxon>Ascomycota</taxon>
        <taxon>Pezizomycotina</taxon>
        <taxon>Dothideomycetes</taxon>
        <taxon>Dothideomycetidae</taxon>
        <taxon>Mycosphaerellales</taxon>
        <taxon>Extremaceae</taxon>
        <taxon>Extremus</taxon>
    </lineage>
</organism>
<dbReference type="EC" id="3.6.1.74" evidence="8"/>
<keyword evidence="12" id="KW-1185">Reference proteome</keyword>
<comment type="subunit">
    <text evidence="8">Heterodimer. The mRNA-capping enzyme is composed of two separate chains alpha and beta, respectively a mRNA guanylyltransferase and an mRNA 5'-triphosphate monophosphatase.</text>
</comment>
<evidence type="ECO:0000256" key="2">
    <source>
        <dbReference type="ARBA" id="ARBA00004123"/>
    </source>
</evidence>
<evidence type="ECO:0000256" key="5">
    <source>
        <dbReference type="ARBA" id="ARBA00022801"/>
    </source>
</evidence>
<dbReference type="Proteomes" id="UP001271007">
    <property type="component" value="Unassembled WGS sequence"/>
</dbReference>
<dbReference type="EMBL" id="JAWDJX010000047">
    <property type="protein sequence ID" value="KAK3048621.1"/>
    <property type="molecule type" value="Genomic_DNA"/>
</dbReference>
<evidence type="ECO:0000256" key="7">
    <source>
        <dbReference type="ARBA" id="ARBA00047740"/>
    </source>
</evidence>
<accession>A0AAJ0G5U2</accession>
<feature type="compositionally biased region" description="Pro residues" evidence="9">
    <location>
        <begin position="54"/>
        <end position="64"/>
    </location>
</feature>
<evidence type="ECO:0000256" key="1">
    <source>
        <dbReference type="ARBA" id="ARBA00001946"/>
    </source>
</evidence>
<dbReference type="PANTHER" id="PTHR28118:SF1">
    <property type="entry name" value="POLYNUCLEOTIDE 5'-TRIPHOSPHATASE CTL1-RELATED"/>
    <property type="match status" value="1"/>
</dbReference>
<evidence type="ECO:0000256" key="3">
    <source>
        <dbReference type="ARBA" id="ARBA00006345"/>
    </source>
</evidence>
<evidence type="ECO:0000313" key="12">
    <source>
        <dbReference type="Proteomes" id="UP001271007"/>
    </source>
</evidence>
<evidence type="ECO:0000256" key="4">
    <source>
        <dbReference type="ARBA" id="ARBA00022664"/>
    </source>
</evidence>
<evidence type="ECO:0000256" key="6">
    <source>
        <dbReference type="ARBA" id="ARBA00023242"/>
    </source>
</evidence>
<feature type="compositionally biased region" description="Polar residues" evidence="9">
    <location>
        <begin position="322"/>
        <end position="347"/>
    </location>
</feature>
<sequence length="792" mass="86784">MDLASLMNDGGEEAGSSKKSVPSEAKRSSQPLAISPITNGHQIQQYAQTQAHPQAPPLSYPAPPSLVAARSSGSHGLTQLHTQAQAVPYFPATPGQPSASSDYRYRSQDAFSTTTPGRPPSHGAQYPFQPSPSGRSVPPPLQQPNSTSPTPSSHQGQHTPHSVRQSPLAVMAHPPHQPPSAGGYPQYQHSQPSTPLGPPPLHSQRSAGTYNDLTSPFHQRTFSGASNGITSHSPAAIGNLVESPNAFQRPSPTAYQRHSSQFLSQTSDRDRERSLSVSPKTMVTPRPPSLGSRQSSLQDQVARSSSQSSVQQQQQTFVQPSAPYSTIPQNHVTPPQYQQSGPVAQTQPLPLPNLLNATSEVAPNVHTPSPIQKLQSNSQAHSQSTEVMATATEIPAPPKQLKRPAPEPAQEPPAKRKMARKYTTRPPWAVLSRHNPRYQQAGGQPNGRTASPPQQQPHQLTNGASAGSGLQPWQREVPLDDDLVRVRSIMGKWEKTFRWNTPYPDMLKAVQDWLYVQLSELQDVGMDPMEGTIEIEARIGVLKIADTDDRCRLPIRNSVVIDPTANSRYHFKSRMTVGEHAAMNDFLNTAFLKSRDPGRIEIKYTHPHEIDYFHTLAAIGLDALPQSLQRRSERQRPPRLRVTRAWDPRTRQAGHVIGRIVKIHLSDLHIFNPQWNYDTRISIALEVNLDRPNIDPDSLISSPASDGKSESAAPPRIKDRVSYKHLAYSIDLTKVDSPGASDSSFELEVEVDSKVLREQMGNLSAGRASAFGDVVSGFLDNITYLTRQGPVS</sequence>
<feature type="compositionally biased region" description="Polar residues" evidence="9">
    <location>
        <begin position="357"/>
        <end position="387"/>
    </location>
</feature>
<feature type="compositionally biased region" description="Low complexity" evidence="9">
    <location>
        <begin position="143"/>
        <end position="153"/>
    </location>
</feature>
<dbReference type="InterPro" id="IPR040343">
    <property type="entry name" value="Cet1/Ctl1"/>
</dbReference>
<feature type="compositionally biased region" description="Polar residues" evidence="9">
    <location>
        <begin position="203"/>
        <end position="230"/>
    </location>
</feature>
<evidence type="ECO:0000256" key="8">
    <source>
        <dbReference type="RuleBase" id="RU367053"/>
    </source>
</evidence>
<dbReference type="GO" id="GO:0031533">
    <property type="term" value="C:mRNA capping enzyme complex"/>
    <property type="evidence" value="ECO:0007669"/>
    <property type="project" value="UniProtKB-UniRule"/>
</dbReference>
<evidence type="ECO:0000313" key="11">
    <source>
        <dbReference type="EMBL" id="KAK3048621.1"/>
    </source>
</evidence>
<keyword evidence="5 8" id="KW-0378">Hydrolase</keyword>
<evidence type="ECO:0000259" key="10">
    <source>
        <dbReference type="Pfam" id="PF02940"/>
    </source>
</evidence>
<comment type="cofactor">
    <cofactor evidence="1 8">
        <name>Mg(2+)</name>
        <dbReference type="ChEBI" id="CHEBI:18420"/>
    </cofactor>
</comment>
<dbReference type="AlphaFoldDB" id="A0AAJ0G5U2"/>
<dbReference type="GO" id="GO:0004651">
    <property type="term" value="F:polynucleotide 5'-phosphatase activity"/>
    <property type="evidence" value="ECO:0007669"/>
    <property type="project" value="UniProtKB-UniRule"/>
</dbReference>
<dbReference type="GO" id="GO:0140818">
    <property type="term" value="F:mRNA 5'-triphosphate monophosphatase activity"/>
    <property type="evidence" value="ECO:0007669"/>
    <property type="project" value="UniProtKB-EC"/>
</dbReference>
<dbReference type="SUPFAM" id="SSF55154">
    <property type="entry name" value="CYTH-like phosphatases"/>
    <property type="match status" value="1"/>
</dbReference>
<comment type="catalytic activity">
    <reaction evidence="7">
        <text>a 5'-end triphospho-ribonucleoside in mRNA + H2O = a 5'-end diphospho-ribonucleoside in mRNA + phosphate + H(+)</text>
        <dbReference type="Rhea" id="RHEA:67004"/>
        <dbReference type="Rhea" id="RHEA-COMP:17164"/>
        <dbReference type="Rhea" id="RHEA-COMP:17165"/>
        <dbReference type="ChEBI" id="CHEBI:15377"/>
        <dbReference type="ChEBI" id="CHEBI:15378"/>
        <dbReference type="ChEBI" id="CHEBI:43474"/>
        <dbReference type="ChEBI" id="CHEBI:167616"/>
        <dbReference type="ChEBI" id="CHEBI:167618"/>
        <dbReference type="EC" id="3.6.1.74"/>
    </reaction>
    <physiologicalReaction direction="left-to-right" evidence="7">
        <dbReference type="Rhea" id="RHEA:67005"/>
    </physiologicalReaction>
</comment>
<reference evidence="11" key="1">
    <citation type="submission" date="2023-04" db="EMBL/GenBank/DDBJ databases">
        <title>Black Yeasts Isolated from many extreme environments.</title>
        <authorList>
            <person name="Coleine C."/>
            <person name="Stajich J.E."/>
            <person name="Selbmann L."/>
        </authorList>
    </citation>
    <scope>NUCLEOTIDE SEQUENCE</scope>
    <source>
        <strain evidence="11">CCFEE 5312</strain>
    </source>
</reference>
<feature type="compositionally biased region" description="Polar residues" evidence="9">
    <location>
        <begin position="437"/>
        <end position="465"/>
    </location>
</feature>
<feature type="compositionally biased region" description="Polar residues" evidence="9">
    <location>
        <begin position="71"/>
        <end position="85"/>
    </location>
</feature>
<dbReference type="Pfam" id="PF02940">
    <property type="entry name" value="mRNA_triPase"/>
    <property type="match status" value="1"/>
</dbReference>
<keyword evidence="8" id="KW-0506">mRNA capping</keyword>
<feature type="compositionally biased region" description="Polar residues" evidence="9">
    <location>
        <begin position="154"/>
        <end position="165"/>
    </location>
</feature>
<dbReference type="InterPro" id="IPR004206">
    <property type="entry name" value="mRNA_triPase_Cet1"/>
</dbReference>
<dbReference type="GO" id="GO:0006370">
    <property type="term" value="P:7-methylguanosine mRNA capping"/>
    <property type="evidence" value="ECO:0007669"/>
    <property type="project" value="UniProtKB-UniRule"/>
</dbReference>
<protein>
    <recommendedName>
        <fullName evidence="8">mRNA-capping enzyme subunit beta</fullName>
        <ecNumber evidence="8">3.6.1.74</ecNumber>
    </recommendedName>
    <alternativeName>
        <fullName evidence="8">mRNA 5'-phosphatase</fullName>
    </alternativeName>
    <alternativeName>
        <fullName evidence="8">mRNA 5'-triphosphate monophosphatase</fullName>
    </alternativeName>
</protein>